<name>A0ABR2NFP0_9ROSI</name>
<gene>
    <name evidence="2" type="ORF">V6N11_014403</name>
</gene>
<protein>
    <submittedName>
        <fullName evidence="2">Uncharacterized protein</fullName>
    </submittedName>
</protein>
<sequence length="118" mass="12760">MKLNDGVDDQKTNEKGKSKALVSHVADFSSSKEEYLIEVISEMLVELSKGDGVSTFEFIGNIAPMTVLVQKLQNALSSVERFHVVLSHSSRSSSGGARLSSGLSALSQAFKLRLCRAQ</sequence>
<keyword evidence="3" id="KW-1185">Reference proteome</keyword>
<evidence type="ECO:0000313" key="3">
    <source>
        <dbReference type="Proteomes" id="UP001396334"/>
    </source>
</evidence>
<dbReference type="Proteomes" id="UP001396334">
    <property type="component" value="Unassembled WGS sequence"/>
</dbReference>
<dbReference type="PANTHER" id="PTHR45670">
    <property type="entry name" value="E3 UBIQUITIN-PROTEIN LIGASE TRIP12"/>
    <property type="match status" value="1"/>
</dbReference>
<keyword evidence="1" id="KW-0808">Transferase</keyword>
<comment type="caution">
    <text evidence="2">The sequence shown here is derived from an EMBL/GenBank/DDBJ whole genome shotgun (WGS) entry which is preliminary data.</text>
</comment>
<evidence type="ECO:0000256" key="1">
    <source>
        <dbReference type="ARBA" id="ARBA00022679"/>
    </source>
</evidence>
<accession>A0ABR2NFP0</accession>
<dbReference type="PANTHER" id="PTHR45670:SF1">
    <property type="entry name" value="E3 UBIQUITIN-PROTEIN LIGASE HECTD1"/>
    <property type="match status" value="1"/>
</dbReference>
<dbReference type="EMBL" id="JBBPBN010000154">
    <property type="protein sequence ID" value="KAK8974991.1"/>
    <property type="molecule type" value="Genomic_DNA"/>
</dbReference>
<dbReference type="InterPro" id="IPR045322">
    <property type="entry name" value="HECTD1/TRIP12-like"/>
</dbReference>
<organism evidence="2 3">
    <name type="scientific">Hibiscus sabdariffa</name>
    <name type="common">roselle</name>
    <dbReference type="NCBI Taxonomy" id="183260"/>
    <lineage>
        <taxon>Eukaryota</taxon>
        <taxon>Viridiplantae</taxon>
        <taxon>Streptophyta</taxon>
        <taxon>Embryophyta</taxon>
        <taxon>Tracheophyta</taxon>
        <taxon>Spermatophyta</taxon>
        <taxon>Magnoliopsida</taxon>
        <taxon>eudicotyledons</taxon>
        <taxon>Gunneridae</taxon>
        <taxon>Pentapetalae</taxon>
        <taxon>rosids</taxon>
        <taxon>malvids</taxon>
        <taxon>Malvales</taxon>
        <taxon>Malvaceae</taxon>
        <taxon>Malvoideae</taxon>
        <taxon>Hibiscus</taxon>
    </lineage>
</organism>
<reference evidence="2 3" key="1">
    <citation type="journal article" date="2024" name="G3 (Bethesda)">
        <title>Genome assembly of Hibiscus sabdariffa L. provides insights into metabolisms of medicinal natural products.</title>
        <authorList>
            <person name="Kim T."/>
        </authorList>
    </citation>
    <scope>NUCLEOTIDE SEQUENCE [LARGE SCALE GENOMIC DNA]</scope>
    <source>
        <strain evidence="2">TK-2024</strain>
        <tissue evidence="2">Old leaves</tissue>
    </source>
</reference>
<proteinExistence type="predicted"/>
<evidence type="ECO:0000313" key="2">
    <source>
        <dbReference type="EMBL" id="KAK8974991.1"/>
    </source>
</evidence>